<dbReference type="AlphaFoldDB" id="A0A2J7Q8K8"/>
<accession>A0A2J7Q8K8</accession>
<keyword evidence="2" id="KW-1185">Reference proteome</keyword>
<dbReference type="Proteomes" id="UP000235965">
    <property type="component" value="Unassembled WGS sequence"/>
</dbReference>
<comment type="caution">
    <text evidence="1">The sequence shown here is derived from an EMBL/GenBank/DDBJ whole genome shotgun (WGS) entry which is preliminary data.</text>
</comment>
<dbReference type="InParanoid" id="A0A2J7Q8K8"/>
<evidence type="ECO:0000313" key="1">
    <source>
        <dbReference type="EMBL" id="PNF24915.1"/>
    </source>
</evidence>
<name>A0A2J7Q8K8_9NEOP</name>
<proteinExistence type="predicted"/>
<gene>
    <name evidence="1" type="ORF">B7P43_G10152</name>
</gene>
<reference evidence="1 2" key="1">
    <citation type="submission" date="2017-12" db="EMBL/GenBank/DDBJ databases">
        <title>Hemimetabolous genomes reveal molecular basis of termite eusociality.</title>
        <authorList>
            <person name="Harrison M.C."/>
            <person name="Jongepier E."/>
            <person name="Robertson H.M."/>
            <person name="Arning N."/>
            <person name="Bitard-Feildel T."/>
            <person name="Chao H."/>
            <person name="Childers C.P."/>
            <person name="Dinh H."/>
            <person name="Doddapaneni H."/>
            <person name="Dugan S."/>
            <person name="Gowin J."/>
            <person name="Greiner C."/>
            <person name="Han Y."/>
            <person name="Hu H."/>
            <person name="Hughes D.S.T."/>
            <person name="Huylmans A.-K."/>
            <person name="Kemena C."/>
            <person name="Kremer L.P.M."/>
            <person name="Lee S.L."/>
            <person name="Lopez-Ezquerra A."/>
            <person name="Mallet L."/>
            <person name="Monroy-Kuhn J.M."/>
            <person name="Moser A."/>
            <person name="Murali S.C."/>
            <person name="Muzny D.M."/>
            <person name="Otani S."/>
            <person name="Piulachs M.-D."/>
            <person name="Poelchau M."/>
            <person name="Qu J."/>
            <person name="Schaub F."/>
            <person name="Wada-Katsumata A."/>
            <person name="Worley K.C."/>
            <person name="Xie Q."/>
            <person name="Ylla G."/>
            <person name="Poulsen M."/>
            <person name="Gibbs R.A."/>
            <person name="Schal C."/>
            <person name="Richards S."/>
            <person name="Belles X."/>
            <person name="Korb J."/>
            <person name="Bornberg-Bauer E."/>
        </authorList>
    </citation>
    <scope>NUCLEOTIDE SEQUENCE [LARGE SCALE GENOMIC DNA]</scope>
    <source>
        <tissue evidence="1">Whole body</tissue>
    </source>
</reference>
<dbReference type="EMBL" id="NEVH01016952">
    <property type="protein sequence ID" value="PNF24915.1"/>
    <property type="molecule type" value="Genomic_DNA"/>
</dbReference>
<protein>
    <submittedName>
        <fullName evidence="1">Uncharacterized protein</fullName>
    </submittedName>
</protein>
<sequence>MKLPQIIMPVSNLYVFLHAEQKSCWSDYYSDLVLWMFLVEILSWKMAFPLKIIHGVLKSFKAISRIIPPIPYTLITLSFDAM</sequence>
<evidence type="ECO:0000313" key="2">
    <source>
        <dbReference type="Proteomes" id="UP000235965"/>
    </source>
</evidence>
<organism evidence="1 2">
    <name type="scientific">Cryptotermes secundus</name>
    <dbReference type="NCBI Taxonomy" id="105785"/>
    <lineage>
        <taxon>Eukaryota</taxon>
        <taxon>Metazoa</taxon>
        <taxon>Ecdysozoa</taxon>
        <taxon>Arthropoda</taxon>
        <taxon>Hexapoda</taxon>
        <taxon>Insecta</taxon>
        <taxon>Pterygota</taxon>
        <taxon>Neoptera</taxon>
        <taxon>Polyneoptera</taxon>
        <taxon>Dictyoptera</taxon>
        <taxon>Blattodea</taxon>
        <taxon>Blattoidea</taxon>
        <taxon>Termitoidae</taxon>
        <taxon>Kalotermitidae</taxon>
        <taxon>Cryptotermitinae</taxon>
        <taxon>Cryptotermes</taxon>
    </lineage>
</organism>